<keyword evidence="5 12" id="KW-1133">Transmembrane helix</keyword>
<evidence type="ECO:0000256" key="7">
    <source>
        <dbReference type="ARBA" id="ARBA00023065"/>
    </source>
</evidence>
<dbReference type="Gene3D" id="2.60.470.10">
    <property type="entry name" value="Acid-sensing ion channels like domains"/>
    <property type="match status" value="1"/>
</dbReference>
<sequence length="516" mass="58657">MKTILVKPSIKPLNRKQTIKKKTEPSVFNVTGSEKIKLPDPEVVCDAENDVDWKGKQVDDGNIQVLWSDFRDNTTMHGLKNANLRQRHRLRCCVWAAALIAMGCFLIYITYEQVSNYFKYPTIINTHVQTETSVKFPAVTLCSASPLKKESLPDILHLEYFFLSQSVIGWMYPPLNLGKSEYSKYHIPLNASWVNDTANQIEDLFLFCKFDGKDRDCESSMEPIVTQVGVCYTFNSRKYVSKNGHIMTSRTGSTSGLLLYLIVNQSNYVFNDVMAAGVKVIIHDQNDEPDVIDKGFFVSPGFSTFASIYKTEYRYLPSPFKMNGDQFCVDTKSPDYKNPLHYYDVYSKTACRMECKQNHVIRLCGCRSPNDKGNETICSLVKLTECYKVESERFDQNGTAQGQCLCPTECEYDEYQARLSTGSFPAKNYQAVLNQMGIKNIRETYLELAIYFESLGVLQVEQKPEYSFEDIIGLLGGQMGLFLGASLLTLTELIEVILLSSLVVGRKLYHRIVKNP</sequence>
<reference evidence="13" key="1">
    <citation type="submission" date="2022-08" db="UniProtKB">
        <authorList>
            <consortium name="EnsemblMetazoa"/>
        </authorList>
    </citation>
    <scope>IDENTIFICATION</scope>
    <source>
        <strain evidence="13">05x7-T-G4-1.051#20</strain>
    </source>
</reference>
<evidence type="ECO:0000256" key="8">
    <source>
        <dbReference type="ARBA" id="ARBA00023136"/>
    </source>
</evidence>
<dbReference type="Gene3D" id="1.10.287.770">
    <property type="entry name" value="YojJ-like"/>
    <property type="match status" value="1"/>
</dbReference>
<feature type="transmembrane region" description="Helical" evidence="12">
    <location>
        <begin position="92"/>
        <end position="111"/>
    </location>
</feature>
<keyword evidence="3 11" id="KW-0894">Sodium channel</keyword>
<dbReference type="PANTHER" id="PTHR11690">
    <property type="entry name" value="AMILORIDE-SENSITIVE SODIUM CHANNEL-RELATED"/>
    <property type="match status" value="1"/>
</dbReference>
<keyword evidence="6" id="KW-0915">Sodium</keyword>
<proteinExistence type="inferred from homology"/>
<keyword evidence="14" id="KW-1185">Reference proteome</keyword>
<keyword evidence="2 11" id="KW-0813">Transport</keyword>
<evidence type="ECO:0000256" key="9">
    <source>
        <dbReference type="ARBA" id="ARBA00023201"/>
    </source>
</evidence>
<evidence type="ECO:0000256" key="10">
    <source>
        <dbReference type="ARBA" id="ARBA00023303"/>
    </source>
</evidence>
<name>A0A8W8NLM4_MAGGI</name>
<evidence type="ECO:0000256" key="11">
    <source>
        <dbReference type="RuleBase" id="RU000679"/>
    </source>
</evidence>
<protein>
    <submittedName>
        <fullName evidence="13">Uncharacterized protein</fullName>
    </submittedName>
</protein>
<dbReference type="PRINTS" id="PR01078">
    <property type="entry name" value="AMINACHANNEL"/>
</dbReference>
<keyword evidence="9 11" id="KW-0739">Sodium transport</keyword>
<dbReference type="AlphaFoldDB" id="A0A8W8NLM4"/>
<evidence type="ECO:0000256" key="1">
    <source>
        <dbReference type="ARBA" id="ARBA00004141"/>
    </source>
</evidence>
<dbReference type="GO" id="GO:0015280">
    <property type="term" value="F:ligand-gated sodium channel activity"/>
    <property type="evidence" value="ECO:0007669"/>
    <property type="project" value="TreeGrafter"/>
</dbReference>
<comment type="subcellular location">
    <subcellularLocation>
        <location evidence="1">Membrane</location>
        <topology evidence="1">Multi-pass membrane protein</topology>
    </subcellularLocation>
</comment>
<dbReference type="OMA" id="CPMARAQ"/>
<evidence type="ECO:0000256" key="4">
    <source>
        <dbReference type="ARBA" id="ARBA00022692"/>
    </source>
</evidence>
<accession>A0A8W8NLM4</accession>
<keyword evidence="4 11" id="KW-0812">Transmembrane</keyword>
<evidence type="ECO:0000256" key="2">
    <source>
        <dbReference type="ARBA" id="ARBA00022448"/>
    </source>
</evidence>
<dbReference type="GO" id="GO:0005886">
    <property type="term" value="C:plasma membrane"/>
    <property type="evidence" value="ECO:0007669"/>
    <property type="project" value="TreeGrafter"/>
</dbReference>
<dbReference type="InterPro" id="IPR020903">
    <property type="entry name" value="ENaC_CS"/>
</dbReference>
<evidence type="ECO:0000256" key="12">
    <source>
        <dbReference type="SAM" id="Phobius"/>
    </source>
</evidence>
<evidence type="ECO:0000256" key="5">
    <source>
        <dbReference type="ARBA" id="ARBA00022989"/>
    </source>
</evidence>
<keyword evidence="7 11" id="KW-0406">Ion transport</keyword>
<dbReference type="InterPro" id="IPR001873">
    <property type="entry name" value="ENaC"/>
</dbReference>
<evidence type="ECO:0000313" key="13">
    <source>
        <dbReference type="EnsemblMetazoa" id="G7843.1:cds"/>
    </source>
</evidence>
<feature type="transmembrane region" description="Helical" evidence="12">
    <location>
        <begin position="481"/>
        <end position="504"/>
    </location>
</feature>
<dbReference type="Pfam" id="PF00858">
    <property type="entry name" value="ASC"/>
    <property type="match status" value="1"/>
</dbReference>
<keyword evidence="10 11" id="KW-0407">Ion channel</keyword>
<dbReference type="PROSITE" id="PS01206">
    <property type="entry name" value="ASC"/>
    <property type="match status" value="1"/>
</dbReference>
<evidence type="ECO:0000313" key="14">
    <source>
        <dbReference type="Proteomes" id="UP000005408"/>
    </source>
</evidence>
<comment type="similarity">
    <text evidence="11">Belongs to the amiloride-sensitive sodium channel (TC 1.A.6) family.</text>
</comment>
<keyword evidence="8 12" id="KW-0472">Membrane</keyword>
<evidence type="ECO:0000256" key="3">
    <source>
        <dbReference type="ARBA" id="ARBA00022461"/>
    </source>
</evidence>
<dbReference type="Proteomes" id="UP000005408">
    <property type="component" value="Unassembled WGS sequence"/>
</dbReference>
<dbReference type="OrthoDB" id="8065060at2759"/>
<dbReference type="EnsemblMetazoa" id="G7843.1">
    <property type="protein sequence ID" value="G7843.1:cds"/>
    <property type="gene ID" value="G7843"/>
</dbReference>
<dbReference type="PANTHER" id="PTHR11690:SF293">
    <property type="entry name" value="ACID-SENSING ION CHANNEL 1"/>
    <property type="match status" value="1"/>
</dbReference>
<evidence type="ECO:0000256" key="6">
    <source>
        <dbReference type="ARBA" id="ARBA00023053"/>
    </source>
</evidence>
<organism evidence="13 14">
    <name type="scientific">Magallana gigas</name>
    <name type="common">Pacific oyster</name>
    <name type="synonym">Crassostrea gigas</name>
    <dbReference type="NCBI Taxonomy" id="29159"/>
    <lineage>
        <taxon>Eukaryota</taxon>
        <taxon>Metazoa</taxon>
        <taxon>Spiralia</taxon>
        <taxon>Lophotrochozoa</taxon>
        <taxon>Mollusca</taxon>
        <taxon>Bivalvia</taxon>
        <taxon>Autobranchia</taxon>
        <taxon>Pteriomorphia</taxon>
        <taxon>Ostreida</taxon>
        <taxon>Ostreoidea</taxon>
        <taxon>Ostreidae</taxon>
        <taxon>Magallana</taxon>
    </lineage>
</organism>